<keyword evidence="3" id="KW-0443">Lipid metabolism</keyword>
<evidence type="ECO:0000256" key="2">
    <source>
        <dbReference type="ARBA" id="ARBA00022963"/>
    </source>
</evidence>
<protein>
    <recommendedName>
        <fullName evidence="4">PNPLA domain-containing protein</fullName>
    </recommendedName>
</protein>
<reference evidence="5 6" key="1">
    <citation type="journal article" date="2024" name="IMA Fungus">
        <title>IMA Genome - F19 : A genome assembly and annotation guide to empower mycologists, including annotated draft genome sequences of Ceratocystis pirilliformis, Diaporthe australafricana, Fusarium ophioides, Paecilomyces lecythidis, and Sporothrix stenoceras.</title>
        <authorList>
            <person name="Aylward J."/>
            <person name="Wilson A.M."/>
            <person name="Visagie C.M."/>
            <person name="Spraker J."/>
            <person name="Barnes I."/>
            <person name="Buitendag C."/>
            <person name="Ceriani C."/>
            <person name="Del Mar Angel L."/>
            <person name="du Plessis D."/>
            <person name="Fuchs T."/>
            <person name="Gasser K."/>
            <person name="Kramer D."/>
            <person name="Li W."/>
            <person name="Munsamy K."/>
            <person name="Piso A."/>
            <person name="Price J.L."/>
            <person name="Sonnekus B."/>
            <person name="Thomas C."/>
            <person name="van der Nest A."/>
            <person name="van Dijk A."/>
            <person name="van Heerden A."/>
            <person name="van Vuuren N."/>
            <person name="Yilmaz N."/>
            <person name="Duong T.A."/>
            <person name="van der Merwe N.A."/>
            <person name="Wingfield M.J."/>
            <person name="Wingfield B.D."/>
        </authorList>
    </citation>
    <scope>NUCLEOTIDE SEQUENCE [LARGE SCALE GENOMIC DNA]</scope>
    <source>
        <strain evidence="5 6">CMW 12675</strain>
    </source>
</reference>
<dbReference type="InterPro" id="IPR002641">
    <property type="entry name" value="PNPLA_dom"/>
</dbReference>
<accession>A0ABR3Z2F7</accession>
<name>A0ABR3Z2F7_9PEZI</name>
<keyword evidence="1" id="KW-0378">Hydrolase</keyword>
<dbReference type="SUPFAM" id="SSF52151">
    <property type="entry name" value="FabD/lysophospholipase-like"/>
    <property type="match status" value="1"/>
</dbReference>
<evidence type="ECO:0000313" key="5">
    <source>
        <dbReference type="EMBL" id="KAL1894816.1"/>
    </source>
</evidence>
<sequence>MEKMMQEIQHSKKLAVTPKPCHEFDPIGGTGTGGVIAIMLGRMGMAFNDCIRAYSKFSKTSFHRKMSIRSSTLTFSAAQFESAMKTAIKKNCENSANMLLCDLSCPKTNDDNISACKTWEVARATTAAVSFFKSVKIGRDDIEYIDAAFGHNNPCIGDIIEINEAKPIAKALDNMATRSKQAAMRLKTAYSNSNGYYRFDVENGLKNITLWDWKKTSQISAHTRNYLRENEEAVKRLIEVMTWSSVQQHALELDS</sequence>
<evidence type="ECO:0000256" key="3">
    <source>
        <dbReference type="ARBA" id="ARBA00023098"/>
    </source>
</evidence>
<dbReference type="Pfam" id="PF01734">
    <property type="entry name" value="Patatin"/>
    <property type="match status" value="1"/>
</dbReference>
<proteinExistence type="predicted"/>
<gene>
    <name evidence="5" type="ORF">Cpir12675_003511</name>
</gene>
<dbReference type="EMBL" id="JAWDJO010000084">
    <property type="protein sequence ID" value="KAL1894816.1"/>
    <property type="molecule type" value="Genomic_DNA"/>
</dbReference>
<evidence type="ECO:0000259" key="4">
    <source>
        <dbReference type="Pfam" id="PF01734"/>
    </source>
</evidence>
<keyword evidence="6" id="KW-1185">Reference proteome</keyword>
<dbReference type="InterPro" id="IPR016035">
    <property type="entry name" value="Acyl_Trfase/lysoPLipase"/>
</dbReference>
<dbReference type="Proteomes" id="UP001583280">
    <property type="component" value="Unassembled WGS sequence"/>
</dbReference>
<evidence type="ECO:0000313" key="6">
    <source>
        <dbReference type="Proteomes" id="UP001583280"/>
    </source>
</evidence>
<organism evidence="5 6">
    <name type="scientific">Ceratocystis pirilliformis</name>
    <dbReference type="NCBI Taxonomy" id="259994"/>
    <lineage>
        <taxon>Eukaryota</taxon>
        <taxon>Fungi</taxon>
        <taxon>Dikarya</taxon>
        <taxon>Ascomycota</taxon>
        <taxon>Pezizomycotina</taxon>
        <taxon>Sordariomycetes</taxon>
        <taxon>Hypocreomycetidae</taxon>
        <taxon>Microascales</taxon>
        <taxon>Ceratocystidaceae</taxon>
        <taxon>Ceratocystis</taxon>
    </lineage>
</organism>
<keyword evidence="2" id="KW-0442">Lipid degradation</keyword>
<dbReference type="Gene3D" id="3.40.1090.10">
    <property type="entry name" value="Cytosolic phospholipase A2 catalytic domain"/>
    <property type="match status" value="1"/>
</dbReference>
<evidence type="ECO:0000256" key="1">
    <source>
        <dbReference type="ARBA" id="ARBA00022801"/>
    </source>
</evidence>
<dbReference type="PANTHER" id="PTHR24185:SF1">
    <property type="entry name" value="CALCIUM-INDEPENDENT PHOSPHOLIPASE A2-GAMMA"/>
    <property type="match status" value="1"/>
</dbReference>
<dbReference type="PANTHER" id="PTHR24185">
    <property type="entry name" value="CALCIUM-INDEPENDENT PHOSPHOLIPASE A2-GAMMA"/>
    <property type="match status" value="1"/>
</dbReference>
<feature type="domain" description="PNPLA" evidence="4">
    <location>
        <begin position="18"/>
        <end position="155"/>
    </location>
</feature>
<comment type="caution">
    <text evidence="5">The sequence shown here is derived from an EMBL/GenBank/DDBJ whole genome shotgun (WGS) entry which is preliminary data.</text>
</comment>